<name>A0A5C8F9Z8_BRAPL</name>
<dbReference type="SMART" id="SM00450">
    <property type="entry name" value="RHOD"/>
    <property type="match status" value="1"/>
</dbReference>
<feature type="domain" description="Rhodanese" evidence="1">
    <location>
        <begin position="37"/>
        <end position="125"/>
    </location>
</feature>
<dbReference type="PANTHER" id="PTHR43031:SF1">
    <property type="entry name" value="PYRIDINE NUCLEOTIDE-DISULPHIDE OXIDOREDUCTASE"/>
    <property type="match status" value="1"/>
</dbReference>
<reference evidence="2 3" key="1">
    <citation type="journal article" date="1992" name="Lakartidningen">
        <title>[Penicillin V and not amoxicillin is the first choice preparation in acute otitis].</title>
        <authorList>
            <person name="Kamme C."/>
            <person name="Lundgren K."/>
            <person name="Prellner K."/>
        </authorList>
    </citation>
    <scope>NUCLEOTIDE SEQUENCE [LARGE SCALE GENOMIC DNA]</scope>
    <source>
        <strain evidence="2 3">PC5538III-hc</strain>
    </source>
</reference>
<proteinExistence type="predicted"/>
<evidence type="ECO:0000313" key="3">
    <source>
        <dbReference type="Proteomes" id="UP000323176"/>
    </source>
</evidence>
<dbReference type="OrthoDB" id="9800872at2"/>
<comment type="caution">
    <text evidence="2">The sequence shown here is derived from an EMBL/GenBank/DDBJ whole genome shotgun (WGS) entry which is preliminary data.</text>
</comment>
<organism evidence="2 3">
    <name type="scientific">Brachyspira pilosicoli</name>
    <name type="common">Serpulina pilosicoli</name>
    <dbReference type="NCBI Taxonomy" id="52584"/>
    <lineage>
        <taxon>Bacteria</taxon>
        <taxon>Pseudomonadati</taxon>
        <taxon>Spirochaetota</taxon>
        <taxon>Spirochaetia</taxon>
        <taxon>Brachyspirales</taxon>
        <taxon>Brachyspiraceae</taxon>
        <taxon>Brachyspira</taxon>
    </lineage>
</organism>
<protein>
    <submittedName>
        <fullName evidence="2">Rhodanese-like domain-containing protein</fullName>
    </submittedName>
</protein>
<dbReference type="Gene3D" id="3.40.250.10">
    <property type="entry name" value="Rhodanese-like domain"/>
    <property type="match status" value="1"/>
</dbReference>
<dbReference type="Pfam" id="PF00581">
    <property type="entry name" value="Rhodanese"/>
    <property type="match status" value="1"/>
</dbReference>
<dbReference type="Proteomes" id="UP000323176">
    <property type="component" value="Unassembled WGS sequence"/>
</dbReference>
<evidence type="ECO:0000259" key="1">
    <source>
        <dbReference type="PROSITE" id="PS50206"/>
    </source>
</evidence>
<dbReference type="AlphaFoldDB" id="A0A5C8F9Z8"/>
<accession>A0A5C8F9Z8</accession>
<gene>
    <name evidence="2" type="ORF">EPJ72_01865</name>
</gene>
<dbReference type="InterPro" id="IPR050229">
    <property type="entry name" value="GlpE_sulfurtransferase"/>
</dbReference>
<dbReference type="PROSITE" id="PS51257">
    <property type="entry name" value="PROKAR_LIPOPROTEIN"/>
    <property type="match status" value="1"/>
</dbReference>
<dbReference type="InterPro" id="IPR036873">
    <property type="entry name" value="Rhodanese-like_dom_sf"/>
</dbReference>
<dbReference type="EMBL" id="SAXY01000012">
    <property type="protein sequence ID" value="TXJ46538.1"/>
    <property type="molecule type" value="Genomic_DNA"/>
</dbReference>
<dbReference type="SUPFAM" id="SSF52821">
    <property type="entry name" value="Rhodanese/Cell cycle control phosphatase"/>
    <property type="match status" value="1"/>
</dbReference>
<dbReference type="CDD" id="cd00158">
    <property type="entry name" value="RHOD"/>
    <property type="match status" value="1"/>
</dbReference>
<dbReference type="PANTHER" id="PTHR43031">
    <property type="entry name" value="FAD-DEPENDENT OXIDOREDUCTASE"/>
    <property type="match status" value="1"/>
</dbReference>
<evidence type="ECO:0000313" key="2">
    <source>
        <dbReference type="EMBL" id="TXJ46538.1"/>
    </source>
</evidence>
<dbReference type="PROSITE" id="PS50206">
    <property type="entry name" value="RHODANESE_3"/>
    <property type="match status" value="1"/>
</dbReference>
<dbReference type="InterPro" id="IPR001763">
    <property type="entry name" value="Rhodanese-like_dom"/>
</dbReference>
<sequence>MKKIIIILSVSFLFLACSNKGYKNINNIEKAIKLVNSSTNLIILDVRTREEYLAGNIPNSINIDVLSQDFKSKIDMLDKNKEYLVYCRSGNRSAIASSIMSTNGFLNIYNLQNIAYQDFANAMLTNNK</sequence>